<dbReference type="Gene3D" id="3.60.10.10">
    <property type="entry name" value="Endonuclease/exonuclease/phosphatase"/>
    <property type="match status" value="1"/>
</dbReference>
<dbReference type="PANTHER" id="PTHR46890">
    <property type="entry name" value="NON-LTR RETROLELEMENT REVERSE TRANSCRIPTASE-LIKE PROTEIN-RELATED"/>
    <property type="match status" value="1"/>
</dbReference>
<dbReference type="Pfam" id="PF00078">
    <property type="entry name" value="RVT_1"/>
    <property type="match status" value="1"/>
</dbReference>
<name>A0A444XBC5_ARAHY</name>
<sequence length="667" mass="77183">MDMCRRSCGERQFHCAICLVYGPHVRGEKNSMWEELSYIAGLCQVPFCYLGDFNEILHMEERKGTTSLSASAEDFRTWINDMELIDLALNDRKYTWFRGQSCSHIDRSLVSLGWLDAYLETRLRGGPRGLSDHCPLIMEDSRKFDGPRPFQSLDSWFTHEGFLRMVKEEWRGLGNIQFLEKMKALLVILRIWHKQYFGNMNERIKSFETEIQKVDDMVSSGHYDSTMETKRRTLVKCCEKWYVRQEMYWKQMSRSRHANEMDRNTTYFHNIASARRRNNRIESLVINGRIVRNQARIKVAVRDFYKRLYHQESSPRVSFRDGLVNRLEREEAEALEVLPSVEEVKEAVWDCKSSKALGSDGYNLNFVKRCWNEIGTKFTTAVMAFFVTARLPADSNITWVALAPKFVGAKKVKDLRPISMIGCVYKVISKLLTRRMRSVMPGLVGESQSAFVKGRKIHDGALIACETVQWLKQKKNESAIIKLDIQKAYDRVKWCFVDTVLENMGFGRTSRSWVRECVTSASISILVNGSPSKPFNMQRGLRQGDPLSPFLFVLVVDVLNRMIGEAVRNGRISPLLVGRDNIELSHLQFDDDTILFYLLEEETVRNYKRLLRYFELMPGLSINFEKSNLIPVNCSQERVRRMCQLLGCQEAALPVRYLGISLGATHG</sequence>
<dbReference type="STRING" id="3818.A0A444XBC5"/>
<reference evidence="2 3" key="1">
    <citation type="submission" date="2019-01" db="EMBL/GenBank/DDBJ databases">
        <title>Sequencing of cultivated peanut Arachis hypogaea provides insights into genome evolution and oil improvement.</title>
        <authorList>
            <person name="Chen X."/>
        </authorList>
    </citation>
    <scope>NUCLEOTIDE SEQUENCE [LARGE SCALE GENOMIC DNA]</scope>
    <source>
        <strain evidence="3">cv. Fuhuasheng</strain>
        <tissue evidence="2">Leaves</tissue>
    </source>
</reference>
<dbReference type="InterPro" id="IPR000477">
    <property type="entry name" value="RT_dom"/>
</dbReference>
<dbReference type="SUPFAM" id="SSF56672">
    <property type="entry name" value="DNA/RNA polymerases"/>
    <property type="match status" value="1"/>
</dbReference>
<accession>A0A444XBC5</accession>
<dbReference type="CDD" id="cd01650">
    <property type="entry name" value="RT_nLTR_like"/>
    <property type="match status" value="1"/>
</dbReference>
<dbReference type="InterPro" id="IPR043502">
    <property type="entry name" value="DNA/RNA_pol_sf"/>
</dbReference>
<dbReference type="PROSITE" id="PS50878">
    <property type="entry name" value="RT_POL"/>
    <property type="match status" value="1"/>
</dbReference>
<evidence type="ECO:0000313" key="2">
    <source>
        <dbReference type="EMBL" id="RYQ86962.1"/>
    </source>
</evidence>
<protein>
    <recommendedName>
        <fullName evidence="1">Reverse transcriptase domain-containing protein</fullName>
    </recommendedName>
</protein>
<dbReference type="Proteomes" id="UP000289738">
    <property type="component" value="Chromosome B10"/>
</dbReference>
<dbReference type="InterPro" id="IPR052343">
    <property type="entry name" value="Retrotransposon-Effector_Assoc"/>
</dbReference>
<evidence type="ECO:0000313" key="3">
    <source>
        <dbReference type="Proteomes" id="UP000289738"/>
    </source>
</evidence>
<dbReference type="EMBL" id="SDMP01000020">
    <property type="protein sequence ID" value="RYQ86962.1"/>
    <property type="molecule type" value="Genomic_DNA"/>
</dbReference>
<dbReference type="InterPro" id="IPR036691">
    <property type="entry name" value="Endo/exonu/phosph_ase_sf"/>
</dbReference>
<organism evidence="2 3">
    <name type="scientific">Arachis hypogaea</name>
    <name type="common">Peanut</name>
    <dbReference type="NCBI Taxonomy" id="3818"/>
    <lineage>
        <taxon>Eukaryota</taxon>
        <taxon>Viridiplantae</taxon>
        <taxon>Streptophyta</taxon>
        <taxon>Embryophyta</taxon>
        <taxon>Tracheophyta</taxon>
        <taxon>Spermatophyta</taxon>
        <taxon>Magnoliopsida</taxon>
        <taxon>eudicotyledons</taxon>
        <taxon>Gunneridae</taxon>
        <taxon>Pentapetalae</taxon>
        <taxon>rosids</taxon>
        <taxon>fabids</taxon>
        <taxon>Fabales</taxon>
        <taxon>Fabaceae</taxon>
        <taxon>Papilionoideae</taxon>
        <taxon>50 kb inversion clade</taxon>
        <taxon>dalbergioids sensu lato</taxon>
        <taxon>Dalbergieae</taxon>
        <taxon>Pterocarpus clade</taxon>
        <taxon>Arachis</taxon>
    </lineage>
</organism>
<comment type="caution">
    <text evidence="2">The sequence shown here is derived from an EMBL/GenBank/DDBJ whole genome shotgun (WGS) entry which is preliminary data.</text>
</comment>
<gene>
    <name evidence="2" type="ORF">Ahy_B10g106568</name>
</gene>
<keyword evidence="3" id="KW-1185">Reference proteome</keyword>
<dbReference type="AlphaFoldDB" id="A0A444XBC5"/>
<dbReference type="PANTHER" id="PTHR46890:SF50">
    <property type="entry name" value="RNA-DIRECTED DNA POLYMERASE, EUKARYOTA, REVERSE TRANSCRIPTASE ZINC-BINDING DOMAIN PROTEIN-RELATED"/>
    <property type="match status" value="1"/>
</dbReference>
<dbReference type="SUPFAM" id="SSF56219">
    <property type="entry name" value="DNase I-like"/>
    <property type="match status" value="1"/>
</dbReference>
<evidence type="ECO:0000259" key="1">
    <source>
        <dbReference type="PROSITE" id="PS50878"/>
    </source>
</evidence>
<proteinExistence type="predicted"/>
<feature type="domain" description="Reverse transcriptase" evidence="1">
    <location>
        <begin position="384"/>
        <end position="662"/>
    </location>
</feature>